<name>A0A8H7T0K1_9HELO</name>
<proteinExistence type="predicted"/>
<evidence type="ECO:0000313" key="3">
    <source>
        <dbReference type="Proteomes" id="UP000664132"/>
    </source>
</evidence>
<reference evidence="2" key="1">
    <citation type="submission" date="2021-02" db="EMBL/GenBank/DDBJ databases">
        <title>Genome sequence Cadophora malorum strain M34.</title>
        <authorList>
            <person name="Stefanovic E."/>
            <person name="Vu D."/>
            <person name="Scully C."/>
            <person name="Dijksterhuis J."/>
            <person name="Roader J."/>
            <person name="Houbraken J."/>
        </authorList>
    </citation>
    <scope>NUCLEOTIDE SEQUENCE</scope>
    <source>
        <strain evidence="2">M34</strain>
    </source>
</reference>
<evidence type="ECO:0000256" key="1">
    <source>
        <dbReference type="SAM" id="MobiDB-lite"/>
    </source>
</evidence>
<comment type="caution">
    <text evidence="2">The sequence shown here is derived from an EMBL/GenBank/DDBJ whole genome shotgun (WGS) entry which is preliminary data.</text>
</comment>
<feature type="region of interest" description="Disordered" evidence="1">
    <location>
        <begin position="103"/>
        <end position="139"/>
    </location>
</feature>
<accession>A0A8H7T0K1</accession>
<evidence type="ECO:0000313" key="2">
    <source>
        <dbReference type="EMBL" id="KAG4411324.1"/>
    </source>
</evidence>
<protein>
    <submittedName>
        <fullName evidence="2">Uncharacterized protein</fullName>
    </submittedName>
</protein>
<gene>
    <name evidence="2" type="ORF">IFR04_015533</name>
</gene>
<dbReference type="EMBL" id="JAFJYH010000491">
    <property type="protein sequence ID" value="KAG4411324.1"/>
    <property type="molecule type" value="Genomic_DNA"/>
</dbReference>
<keyword evidence="3" id="KW-1185">Reference proteome</keyword>
<sequence>MATAWAAPARVDQGLSGKAQIQLKVQKFHGEQPSRESPPLAAALSAPGIVVREDEETNIETRTQAHKDIAKFVATYLHGAGYLMTAKVEALTLEHYNELAPNGRITGGSTGGEPPHGSGRWAGNRRVIPSGLRGRYGGD</sequence>
<organism evidence="2 3">
    <name type="scientific">Cadophora malorum</name>
    <dbReference type="NCBI Taxonomy" id="108018"/>
    <lineage>
        <taxon>Eukaryota</taxon>
        <taxon>Fungi</taxon>
        <taxon>Dikarya</taxon>
        <taxon>Ascomycota</taxon>
        <taxon>Pezizomycotina</taxon>
        <taxon>Leotiomycetes</taxon>
        <taxon>Helotiales</taxon>
        <taxon>Ploettnerulaceae</taxon>
        <taxon>Cadophora</taxon>
    </lineage>
</organism>
<dbReference type="Proteomes" id="UP000664132">
    <property type="component" value="Unassembled WGS sequence"/>
</dbReference>
<dbReference type="AlphaFoldDB" id="A0A8H7T0K1"/>